<dbReference type="Gene3D" id="1.10.3720.10">
    <property type="entry name" value="MetI-like"/>
    <property type="match status" value="1"/>
</dbReference>
<evidence type="ECO:0000256" key="7">
    <source>
        <dbReference type="RuleBase" id="RU363032"/>
    </source>
</evidence>
<reference evidence="9 10" key="1">
    <citation type="journal article" date="2010" name="Stand. Genomic Sci.">
        <title>Complete genome sequence of Segniliparus rotundus type strain (CDC 1076).</title>
        <authorList>
            <person name="Sikorski J."/>
            <person name="Lapidus A."/>
            <person name="Copeland A."/>
            <person name="Misra M."/>
            <person name="Glavina Del Rio T."/>
            <person name="Nolan M."/>
            <person name="Lucas S."/>
            <person name="Chen F."/>
            <person name="Tice H."/>
            <person name="Cheng J.F."/>
            <person name="Jando M."/>
            <person name="Schneider S."/>
            <person name="Bruce D."/>
            <person name="Goodwin L."/>
            <person name="Pitluck S."/>
            <person name="Liolios K."/>
            <person name="Mikhailova N."/>
            <person name="Pati A."/>
            <person name="Ivanova N."/>
            <person name="Mavromatis K."/>
            <person name="Chen A."/>
            <person name="Palaniappan K."/>
            <person name="Chertkov O."/>
            <person name="Land M."/>
            <person name="Hauser L."/>
            <person name="Chang Y.J."/>
            <person name="Jeffries C.D."/>
            <person name="Brettin T."/>
            <person name="Detter J.C."/>
            <person name="Han C."/>
            <person name="Rohde M."/>
            <person name="Goker M."/>
            <person name="Bristow J."/>
            <person name="Eisen J.A."/>
            <person name="Markowitz V."/>
            <person name="Hugenholtz P."/>
            <person name="Kyrpides N.C."/>
            <person name="Klenk H.P."/>
        </authorList>
    </citation>
    <scope>NUCLEOTIDE SEQUENCE [LARGE SCALE GENOMIC DNA]</scope>
    <source>
        <strain evidence="10">ATCC BAA-972 / CDC 1076 / CIP 108378 / DSM 44985 / JCM 13578</strain>
    </source>
</reference>
<dbReference type="InterPro" id="IPR000515">
    <property type="entry name" value="MetI-like"/>
</dbReference>
<evidence type="ECO:0000256" key="1">
    <source>
        <dbReference type="ARBA" id="ARBA00004651"/>
    </source>
</evidence>
<evidence type="ECO:0000313" key="9">
    <source>
        <dbReference type="EMBL" id="ADG97522.1"/>
    </source>
</evidence>
<keyword evidence="6 7" id="KW-0472">Membrane</keyword>
<evidence type="ECO:0000313" key="10">
    <source>
        <dbReference type="Proteomes" id="UP000002247"/>
    </source>
</evidence>
<organism evidence="9 10">
    <name type="scientific">Segniliparus rotundus (strain ATCC BAA-972 / CDC 1076 / CIP 108378 / DSM 44985 / JCM 13578)</name>
    <dbReference type="NCBI Taxonomy" id="640132"/>
    <lineage>
        <taxon>Bacteria</taxon>
        <taxon>Bacillati</taxon>
        <taxon>Actinomycetota</taxon>
        <taxon>Actinomycetes</taxon>
        <taxon>Mycobacteriales</taxon>
        <taxon>Segniliparaceae</taxon>
        <taxon>Segniliparus</taxon>
    </lineage>
</organism>
<comment type="similarity">
    <text evidence="7">Belongs to the binding-protein-dependent transport system permease family.</text>
</comment>
<dbReference type="PANTHER" id="PTHR43163:SF6">
    <property type="entry name" value="DIPEPTIDE TRANSPORT SYSTEM PERMEASE PROTEIN DPPB-RELATED"/>
    <property type="match status" value="1"/>
</dbReference>
<dbReference type="InterPro" id="IPR045621">
    <property type="entry name" value="BPD_transp_1_N"/>
</dbReference>
<dbReference type="STRING" id="640132.Srot_1049"/>
<proteinExistence type="inferred from homology"/>
<evidence type="ECO:0000256" key="5">
    <source>
        <dbReference type="ARBA" id="ARBA00022989"/>
    </source>
</evidence>
<dbReference type="CDD" id="cd06261">
    <property type="entry name" value="TM_PBP2"/>
    <property type="match status" value="1"/>
</dbReference>
<dbReference type="Pfam" id="PF00528">
    <property type="entry name" value="BPD_transp_1"/>
    <property type="match status" value="1"/>
</dbReference>
<evidence type="ECO:0000256" key="2">
    <source>
        <dbReference type="ARBA" id="ARBA00022448"/>
    </source>
</evidence>
<protein>
    <submittedName>
        <fullName evidence="9">Binding-protein-dependent transport systems inner membrane component</fullName>
    </submittedName>
</protein>
<dbReference type="eggNOG" id="COG0601">
    <property type="taxonomic scope" value="Bacteria"/>
</dbReference>
<keyword evidence="3" id="KW-1003">Cell membrane</keyword>
<feature type="transmembrane region" description="Helical" evidence="7">
    <location>
        <begin position="292"/>
        <end position="314"/>
    </location>
</feature>
<keyword evidence="4 7" id="KW-0812">Transmembrane</keyword>
<accession>D6ZEZ8</accession>
<keyword evidence="2 7" id="KW-0813">Transport</keyword>
<evidence type="ECO:0000256" key="3">
    <source>
        <dbReference type="ARBA" id="ARBA00022475"/>
    </source>
</evidence>
<dbReference type="EMBL" id="CP001958">
    <property type="protein sequence ID" value="ADG97522.1"/>
    <property type="molecule type" value="Genomic_DNA"/>
</dbReference>
<keyword evidence="10" id="KW-1185">Reference proteome</keyword>
<evidence type="ECO:0000259" key="8">
    <source>
        <dbReference type="PROSITE" id="PS50928"/>
    </source>
</evidence>
<keyword evidence="5 7" id="KW-1133">Transmembrane helix</keyword>
<evidence type="ECO:0000256" key="6">
    <source>
        <dbReference type="ARBA" id="ARBA00023136"/>
    </source>
</evidence>
<feature type="transmembrane region" description="Helical" evidence="7">
    <location>
        <begin position="246"/>
        <end position="272"/>
    </location>
</feature>
<dbReference type="OrthoDB" id="147639at2"/>
<dbReference type="RefSeq" id="WP_013137978.1">
    <property type="nucleotide sequence ID" value="NC_014168.1"/>
</dbReference>
<feature type="transmembrane region" description="Helical" evidence="7">
    <location>
        <begin position="101"/>
        <end position="122"/>
    </location>
</feature>
<dbReference type="AlphaFoldDB" id="D6ZEZ8"/>
<evidence type="ECO:0000256" key="4">
    <source>
        <dbReference type="ARBA" id="ARBA00022692"/>
    </source>
</evidence>
<dbReference type="SUPFAM" id="SSF161098">
    <property type="entry name" value="MetI-like"/>
    <property type="match status" value="1"/>
</dbReference>
<dbReference type="PROSITE" id="PS50928">
    <property type="entry name" value="ABC_TM1"/>
    <property type="match status" value="1"/>
</dbReference>
<dbReference type="HOGENOM" id="CLU_036879_1_2_11"/>
<dbReference type="PANTHER" id="PTHR43163">
    <property type="entry name" value="DIPEPTIDE TRANSPORT SYSTEM PERMEASE PROTEIN DPPB-RELATED"/>
    <property type="match status" value="1"/>
</dbReference>
<dbReference type="Pfam" id="PF19300">
    <property type="entry name" value="BPD_transp_1_N"/>
    <property type="match status" value="1"/>
</dbReference>
<feature type="transmembrane region" description="Helical" evidence="7">
    <location>
        <begin position="134"/>
        <end position="155"/>
    </location>
</feature>
<dbReference type="InterPro" id="IPR035906">
    <property type="entry name" value="MetI-like_sf"/>
</dbReference>
<dbReference type="GO" id="GO:0005886">
    <property type="term" value="C:plasma membrane"/>
    <property type="evidence" value="ECO:0007669"/>
    <property type="project" value="UniProtKB-SubCell"/>
</dbReference>
<comment type="subcellular location">
    <subcellularLocation>
        <location evidence="1 7">Cell membrane</location>
        <topology evidence="1 7">Multi-pass membrane protein</topology>
    </subcellularLocation>
</comment>
<dbReference type="Proteomes" id="UP000002247">
    <property type="component" value="Chromosome"/>
</dbReference>
<dbReference type="GO" id="GO:0055085">
    <property type="term" value="P:transmembrane transport"/>
    <property type="evidence" value="ECO:0007669"/>
    <property type="project" value="InterPro"/>
</dbReference>
<name>D6ZEZ8_SEGRD</name>
<dbReference type="KEGG" id="srt:Srot_1049"/>
<feature type="domain" description="ABC transmembrane type-1" evidence="8">
    <location>
        <begin position="95"/>
        <end position="311"/>
    </location>
</feature>
<gene>
    <name evidence="9" type="ordered locus">Srot_1049</name>
</gene>
<sequence length="325" mass="34889">MLFFLGKRLAGAVVLLVFATFLTFVLASETFDPMAAYKQRNPPPPAEAIHAKEHELRLDKPVLERYALWLGDIGHASFGNTVADTPVAPELGHRIGVTLRLVLLGALLGTFFGVLLGVASAVRQYKFTDRATTFAAFVVLSAPAFLVATIFKLLALTANSLIGRQVFLYTGEQSATAPQGFWAGFADSGQHLVLPTLTLAVIEAAMFSRYQRNAMLDVLGSDFLRTARAKGLTKTKALFKHGLRTALIPMTTLFAFGFGGLIAGATFTEQIFGWNGVGRWLIDGIGSQDTNIVTAVTFFAAVVILLAGLVADVAQGVLDPRVRVS</sequence>